<dbReference type="PANTHER" id="PTHR31147">
    <property type="entry name" value="ACYL TRANSFERASE 4"/>
    <property type="match status" value="1"/>
</dbReference>
<evidence type="ECO:0000256" key="2">
    <source>
        <dbReference type="SAM" id="MobiDB-lite"/>
    </source>
</evidence>
<gene>
    <name evidence="3" type="ORF">CB5_LOCUS28441</name>
</gene>
<dbReference type="AlphaFoldDB" id="A0A6V7QPT0"/>
<dbReference type="Gene3D" id="3.30.559.10">
    <property type="entry name" value="Chloramphenicol acetyltransferase-like domain"/>
    <property type="match status" value="2"/>
</dbReference>
<sequence>MHIFTKATEPARVIKDALAKALVFYYPLAGRIVEPVQGEPAIDCTADGVYFVEAEANCSLEEVNYLERPLMLSKDELVPYPSKEDWEIEPANTIMMMQVRFNSVQTNKLHLCGGGGGGVFCNNQPTKQTNKQTDHDVHVRRLRDGAALQPRVGGRAGVGAVHHGRGGPGPGAAGAGGGAGVGAETFPNPAVRPGPLPELPVLALDYIVLDLPGDYISRLKSQYLEHRAALLRVRRGGGEAVAVPHPRPGPGGRQPGEAVLLRERAAPAEAGARVLRELDLPREDVGGERRIAAAGLMEVVDMIRDAKRRMAGEFLEFAKGEVAADPFQMTFNYESVYVSDWSKLGFAEVDYGWGPPKVVARSSTTTSSPPASSSRRPCPRRRAHARQLRHQTALPRVPAGDEGFGVTHPVTQRPSDQ</sequence>
<dbReference type="InterPro" id="IPR050898">
    <property type="entry name" value="Plant_acyltransferase"/>
</dbReference>
<comment type="similarity">
    <text evidence="1">Belongs to the plant acyltransferase family.</text>
</comment>
<proteinExistence type="inferred from homology"/>
<evidence type="ECO:0000256" key="1">
    <source>
        <dbReference type="ARBA" id="ARBA00009861"/>
    </source>
</evidence>
<accession>A0A6V7QPT0</accession>
<evidence type="ECO:0000313" key="3">
    <source>
        <dbReference type="EMBL" id="CAD1845230.1"/>
    </source>
</evidence>
<dbReference type="Pfam" id="PF02458">
    <property type="entry name" value="Transferase"/>
    <property type="match status" value="2"/>
</dbReference>
<dbReference type="EMBL" id="CAJEUB010000001">
    <property type="protein sequence ID" value="CAD1845230.1"/>
    <property type="molecule type" value="Genomic_DNA"/>
</dbReference>
<protein>
    <submittedName>
        <fullName evidence="3">Uncharacterized protein</fullName>
    </submittedName>
</protein>
<feature type="compositionally biased region" description="Low complexity" evidence="2">
    <location>
        <begin position="360"/>
        <end position="376"/>
    </location>
</feature>
<feature type="region of interest" description="Disordered" evidence="2">
    <location>
        <begin position="359"/>
        <end position="417"/>
    </location>
</feature>
<dbReference type="InterPro" id="IPR023213">
    <property type="entry name" value="CAT-like_dom_sf"/>
</dbReference>
<organism evidence="3">
    <name type="scientific">Ananas comosus var. bracteatus</name>
    <name type="common">red pineapple</name>
    <dbReference type="NCBI Taxonomy" id="296719"/>
    <lineage>
        <taxon>Eukaryota</taxon>
        <taxon>Viridiplantae</taxon>
        <taxon>Streptophyta</taxon>
        <taxon>Embryophyta</taxon>
        <taxon>Tracheophyta</taxon>
        <taxon>Spermatophyta</taxon>
        <taxon>Magnoliopsida</taxon>
        <taxon>Liliopsida</taxon>
        <taxon>Poales</taxon>
        <taxon>Bromeliaceae</taxon>
        <taxon>Bromelioideae</taxon>
        <taxon>Ananas</taxon>
    </lineage>
</organism>
<dbReference type="PANTHER" id="PTHR31147:SF34">
    <property type="entry name" value="ACYL TRANSFERASE 9"/>
    <property type="match status" value="1"/>
</dbReference>
<feature type="compositionally biased region" description="Basic residues" evidence="2">
    <location>
        <begin position="377"/>
        <end position="389"/>
    </location>
</feature>
<reference evidence="3" key="1">
    <citation type="submission" date="2020-07" db="EMBL/GenBank/DDBJ databases">
        <authorList>
            <person name="Lin J."/>
        </authorList>
    </citation>
    <scope>NUCLEOTIDE SEQUENCE</scope>
</reference>
<name>A0A6V7QPT0_ANACO</name>